<dbReference type="Proteomes" id="UP000309673">
    <property type="component" value="Unassembled WGS sequence"/>
</dbReference>
<accession>A0A4U0FF41</accession>
<evidence type="ECO:0000313" key="2">
    <source>
        <dbReference type="Proteomes" id="UP000309673"/>
    </source>
</evidence>
<dbReference type="InterPro" id="IPR024078">
    <property type="entry name" value="LmbE-like_dom_sf"/>
</dbReference>
<proteinExistence type="predicted"/>
<sequence>MKKVLVIAPHPDDETLGCGGTLLKHIESGDEVYWLIVTGIDVNSGYTSERVAERDREIAEVARLYPFRRTFSLHKPTTKLDELPFGELVQDMAEVFRAVEPDTVYVPYRGDVHSDHKYVFDAAISCSKWFRYPFVRKVLAYETLSETEFGLNPDANGFRPNVYVNISDFMDRKWSIMQTFDSEIAEFPFPRSKVSMEALARYRGSAAGVHAAEAFMLLKEVIQ</sequence>
<dbReference type="AlphaFoldDB" id="A0A4U0FF41"/>
<organism evidence="1 2">
    <name type="scientific">Cohnella pontilimi</name>
    <dbReference type="NCBI Taxonomy" id="2564100"/>
    <lineage>
        <taxon>Bacteria</taxon>
        <taxon>Bacillati</taxon>
        <taxon>Bacillota</taxon>
        <taxon>Bacilli</taxon>
        <taxon>Bacillales</taxon>
        <taxon>Paenibacillaceae</taxon>
        <taxon>Cohnella</taxon>
    </lineage>
</organism>
<dbReference type="PANTHER" id="PTHR12993">
    <property type="entry name" value="N-ACETYLGLUCOSAMINYL-PHOSPHATIDYLINOSITOL DE-N-ACETYLASE-RELATED"/>
    <property type="match status" value="1"/>
</dbReference>
<evidence type="ECO:0000313" key="1">
    <source>
        <dbReference type="EMBL" id="TJY41962.1"/>
    </source>
</evidence>
<dbReference type="PANTHER" id="PTHR12993:SF11">
    <property type="entry name" value="N-ACETYLGLUCOSAMINYL-PHOSPHATIDYLINOSITOL DE-N-ACETYLASE"/>
    <property type="match status" value="1"/>
</dbReference>
<comment type="caution">
    <text evidence="1">The sequence shown here is derived from an EMBL/GenBank/DDBJ whole genome shotgun (WGS) entry which is preliminary data.</text>
</comment>
<dbReference type="SUPFAM" id="SSF102588">
    <property type="entry name" value="LmbE-like"/>
    <property type="match status" value="1"/>
</dbReference>
<gene>
    <name evidence="1" type="ORF">E5161_12255</name>
</gene>
<dbReference type="RefSeq" id="WP_136778096.1">
    <property type="nucleotide sequence ID" value="NZ_SUPK01000005.1"/>
</dbReference>
<dbReference type="GO" id="GO:0016811">
    <property type="term" value="F:hydrolase activity, acting on carbon-nitrogen (but not peptide) bonds, in linear amides"/>
    <property type="evidence" value="ECO:0007669"/>
    <property type="project" value="TreeGrafter"/>
</dbReference>
<dbReference type="OrthoDB" id="9790023at2"/>
<protein>
    <submittedName>
        <fullName evidence="1">PIG-L family deacetylase</fullName>
    </submittedName>
</protein>
<name>A0A4U0FF41_9BACL</name>
<dbReference type="EMBL" id="SUPK01000005">
    <property type="protein sequence ID" value="TJY41962.1"/>
    <property type="molecule type" value="Genomic_DNA"/>
</dbReference>
<dbReference type="Pfam" id="PF02585">
    <property type="entry name" value="PIG-L"/>
    <property type="match status" value="1"/>
</dbReference>
<reference evidence="1 2" key="1">
    <citation type="submission" date="2019-04" db="EMBL/GenBank/DDBJ databases">
        <title>Cohnella sp. nov., isolated from soil.</title>
        <authorList>
            <person name="Kim W."/>
        </authorList>
    </citation>
    <scope>NUCLEOTIDE SEQUENCE [LARGE SCALE GENOMIC DNA]</scope>
    <source>
        <strain evidence="1 2">CAU 1483</strain>
    </source>
</reference>
<keyword evidence="2" id="KW-1185">Reference proteome</keyword>
<dbReference type="Gene3D" id="3.40.50.10320">
    <property type="entry name" value="LmbE-like"/>
    <property type="match status" value="1"/>
</dbReference>
<dbReference type="InterPro" id="IPR003737">
    <property type="entry name" value="GlcNAc_PI_deacetylase-related"/>
</dbReference>